<dbReference type="Proteomes" id="UP000694867">
    <property type="component" value="Unplaced"/>
</dbReference>
<dbReference type="GeneID" id="100900835"/>
<dbReference type="CDD" id="cd02440">
    <property type="entry name" value="AdoMet_MTases"/>
    <property type="match status" value="1"/>
</dbReference>
<dbReference type="GO" id="GO:0003676">
    <property type="term" value="F:nucleic acid binding"/>
    <property type="evidence" value="ECO:0007669"/>
    <property type="project" value="InterPro"/>
</dbReference>
<dbReference type="AlphaFoldDB" id="A0AAJ6VYV2"/>
<dbReference type="Pfam" id="PF06325">
    <property type="entry name" value="PrmA"/>
    <property type="match status" value="1"/>
</dbReference>
<dbReference type="KEGG" id="goe:100900835"/>
<proteinExistence type="predicted"/>
<dbReference type="RefSeq" id="XP_003744355.1">
    <property type="nucleotide sequence ID" value="XM_003744307.2"/>
</dbReference>
<dbReference type="InterPro" id="IPR002052">
    <property type="entry name" value="DNA_methylase_N6_adenine_CS"/>
</dbReference>
<dbReference type="CTD" id="29081"/>
<keyword evidence="1" id="KW-1185">Reference proteome</keyword>
<sequence>MKLKKLKSILDGVETFDSPNVDLEQYPTPPDIAAEMLHHVFSSGDIEGKLILDLGCGGGILSIGASILGASQVVAIDIDSGPLEIFQSNLEEFEVTNISMLQASVSHLSSMMRMKADTVIMNPPFGTRNKGADLMFLEIASSLCSKHIYSLHKTSTREHLIRKAEKRGLKCEVIAQLRYNIDKIYGFHKRDSRDIEVDFIKCWNARPT</sequence>
<dbReference type="SUPFAM" id="SSF53335">
    <property type="entry name" value="S-adenosyl-L-methionine-dependent methyltransferases"/>
    <property type="match status" value="1"/>
</dbReference>
<dbReference type="PANTHER" id="PTHR23290:SF0">
    <property type="entry name" value="RRNA N6-ADENOSINE-METHYLTRANSFERASE METTL5"/>
    <property type="match status" value="1"/>
</dbReference>
<accession>A0AAJ6VYV2</accession>
<dbReference type="PROSITE" id="PS00092">
    <property type="entry name" value="N6_MTASE"/>
    <property type="match status" value="1"/>
</dbReference>
<evidence type="ECO:0000313" key="2">
    <source>
        <dbReference type="RefSeq" id="XP_003744355.1"/>
    </source>
</evidence>
<reference evidence="2" key="1">
    <citation type="submission" date="2025-08" db="UniProtKB">
        <authorList>
            <consortium name="RefSeq"/>
        </authorList>
    </citation>
    <scope>IDENTIFICATION</scope>
</reference>
<dbReference type="Gene3D" id="3.40.50.150">
    <property type="entry name" value="Vaccinia Virus protein VP39"/>
    <property type="match status" value="1"/>
</dbReference>
<dbReference type="InterPro" id="IPR029063">
    <property type="entry name" value="SAM-dependent_MTases_sf"/>
</dbReference>
<gene>
    <name evidence="2" type="primary">LOC100900835</name>
</gene>
<protein>
    <submittedName>
        <fullName evidence="2">Methyltransferase-like protein 5</fullName>
    </submittedName>
</protein>
<evidence type="ECO:0000313" key="1">
    <source>
        <dbReference type="Proteomes" id="UP000694867"/>
    </source>
</evidence>
<organism evidence="1 2">
    <name type="scientific">Galendromus occidentalis</name>
    <name type="common">western predatory mite</name>
    <dbReference type="NCBI Taxonomy" id="34638"/>
    <lineage>
        <taxon>Eukaryota</taxon>
        <taxon>Metazoa</taxon>
        <taxon>Ecdysozoa</taxon>
        <taxon>Arthropoda</taxon>
        <taxon>Chelicerata</taxon>
        <taxon>Arachnida</taxon>
        <taxon>Acari</taxon>
        <taxon>Parasitiformes</taxon>
        <taxon>Mesostigmata</taxon>
        <taxon>Gamasina</taxon>
        <taxon>Phytoseioidea</taxon>
        <taxon>Phytoseiidae</taxon>
        <taxon>Typhlodrominae</taxon>
        <taxon>Galendromus</taxon>
    </lineage>
</organism>
<name>A0AAJ6VYV2_9ACAR</name>
<dbReference type="InterPro" id="IPR051720">
    <property type="entry name" value="rRNA_MeTrfase/Polyamine_Synth"/>
</dbReference>
<dbReference type="GO" id="GO:0008988">
    <property type="term" value="F:rRNA (adenine-N6-)-methyltransferase activity"/>
    <property type="evidence" value="ECO:0007669"/>
    <property type="project" value="TreeGrafter"/>
</dbReference>
<dbReference type="PANTHER" id="PTHR23290">
    <property type="entry name" value="RRNA N6-ADENOSINE-METHYLTRANSFERASE METTL5"/>
    <property type="match status" value="1"/>
</dbReference>